<dbReference type="SMART" id="SM00516">
    <property type="entry name" value="SEC14"/>
    <property type="match status" value="1"/>
</dbReference>
<dbReference type="InterPro" id="IPR001251">
    <property type="entry name" value="CRAL-TRIO_dom"/>
</dbReference>
<dbReference type="CDD" id="cd00170">
    <property type="entry name" value="SEC14"/>
    <property type="match status" value="1"/>
</dbReference>
<evidence type="ECO:0000313" key="3">
    <source>
        <dbReference type="Proteomes" id="UP000683360"/>
    </source>
</evidence>
<accession>A0A8S3RVU5</accession>
<dbReference type="GO" id="GO:0016020">
    <property type="term" value="C:membrane"/>
    <property type="evidence" value="ECO:0007669"/>
    <property type="project" value="TreeGrafter"/>
</dbReference>
<name>A0A8S3RVU5_MYTED</name>
<keyword evidence="3" id="KW-1185">Reference proteome</keyword>
<dbReference type="InterPro" id="IPR036865">
    <property type="entry name" value="CRAL-TRIO_dom_sf"/>
</dbReference>
<organism evidence="2 3">
    <name type="scientific">Mytilus edulis</name>
    <name type="common">Blue mussel</name>
    <dbReference type="NCBI Taxonomy" id="6550"/>
    <lineage>
        <taxon>Eukaryota</taxon>
        <taxon>Metazoa</taxon>
        <taxon>Spiralia</taxon>
        <taxon>Lophotrochozoa</taxon>
        <taxon>Mollusca</taxon>
        <taxon>Bivalvia</taxon>
        <taxon>Autobranchia</taxon>
        <taxon>Pteriomorphia</taxon>
        <taxon>Mytilida</taxon>
        <taxon>Mytiloidea</taxon>
        <taxon>Mytilidae</taxon>
        <taxon>Mytilinae</taxon>
        <taxon>Mytilus</taxon>
    </lineage>
</organism>
<evidence type="ECO:0000259" key="1">
    <source>
        <dbReference type="PROSITE" id="PS50191"/>
    </source>
</evidence>
<comment type="caution">
    <text evidence="2">The sequence shown here is derived from an EMBL/GenBank/DDBJ whole genome shotgun (WGS) entry which is preliminary data.</text>
</comment>
<dbReference type="Proteomes" id="UP000683360">
    <property type="component" value="Unassembled WGS sequence"/>
</dbReference>
<dbReference type="PROSITE" id="PS50191">
    <property type="entry name" value="CRAL_TRIO"/>
    <property type="match status" value="1"/>
</dbReference>
<dbReference type="GO" id="GO:1902936">
    <property type="term" value="F:phosphatidylinositol bisphosphate binding"/>
    <property type="evidence" value="ECO:0007669"/>
    <property type="project" value="TreeGrafter"/>
</dbReference>
<dbReference type="OrthoDB" id="75724at2759"/>
<protein>
    <recommendedName>
        <fullName evidence="1">CRAL-TRIO domain-containing protein</fullName>
    </recommendedName>
</protein>
<sequence length="227" mass="26372">MINESSEDDITIENIMTTLLGICIHDNPDQTIKQLRKRHTDTSENYKESYWLSGHLHTKEVTKHNNKASDEETQINGIIMVMDLDGFGWSHGKNISPLYARRVMGLIQDAFPARFKGIHYFNEPAIFDYVFAIVKQFMKEKTVSRLHFHGKKFEELKEFINEEYIPEDFGGKGPKYTNKEWKDELLKLDAHFDNEAKYGLVDGTLKKPTMKEDAIDCMVGSYRKLDV</sequence>
<feature type="domain" description="CRAL-TRIO" evidence="1">
    <location>
        <begin position="7"/>
        <end position="177"/>
    </location>
</feature>
<dbReference type="PANTHER" id="PTHR10174:SF130">
    <property type="entry name" value="ALPHA-TOCOPHEROL TRANSFER PROTEIN-LIKE"/>
    <property type="match status" value="1"/>
</dbReference>
<dbReference type="Gene3D" id="3.40.525.10">
    <property type="entry name" value="CRAL-TRIO lipid binding domain"/>
    <property type="match status" value="1"/>
</dbReference>
<dbReference type="AlphaFoldDB" id="A0A8S3RVU5"/>
<dbReference type="EMBL" id="CAJPWZ010001390">
    <property type="protein sequence ID" value="CAG2213862.1"/>
    <property type="molecule type" value="Genomic_DNA"/>
</dbReference>
<evidence type="ECO:0000313" key="2">
    <source>
        <dbReference type="EMBL" id="CAG2213862.1"/>
    </source>
</evidence>
<dbReference type="PRINTS" id="PR00180">
    <property type="entry name" value="CRETINALDHBP"/>
</dbReference>
<gene>
    <name evidence="2" type="ORF">MEDL_27760</name>
</gene>
<dbReference type="Pfam" id="PF00650">
    <property type="entry name" value="CRAL_TRIO"/>
    <property type="match status" value="1"/>
</dbReference>
<dbReference type="SUPFAM" id="SSF52087">
    <property type="entry name" value="CRAL/TRIO domain"/>
    <property type="match status" value="1"/>
</dbReference>
<dbReference type="PANTHER" id="PTHR10174">
    <property type="entry name" value="ALPHA-TOCOPHEROL TRANSFER PROTEIN-RELATED"/>
    <property type="match status" value="1"/>
</dbReference>
<proteinExistence type="predicted"/>
<reference evidence="2" key="1">
    <citation type="submission" date="2021-03" db="EMBL/GenBank/DDBJ databases">
        <authorList>
            <person name="Bekaert M."/>
        </authorList>
    </citation>
    <scope>NUCLEOTIDE SEQUENCE</scope>
</reference>